<evidence type="ECO:0000313" key="2">
    <source>
        <dbReference type="EMBL" id="ALA57779.1"/>
    </source>
</evidence>
<dbReference type="STRING" id="42253.NITMOv2_1351"/>
<feature type="region of interest" description="Disordered" evidence="1">
    <location>
        <begin position="76"/>
        <end position="98"/>
    </location>
</feature>
<dbReference type="RefSeq" id="WP_053379052.1">
    <property type="nucleotide sequence ID" value="NZ_CP011801.1"/>
</dbReference>
<proteinExistence type="predicted"/>
<dbReference type="EMBL" id="CP011801">
    <property type="protein sequence ID" value="ALA57779.1"/>
    <property type="molecule type" value="Genomic_DNA"/>
</dbReference>
<evidence type="ECO:0000313" key="3">
    <source>
        <dbReference type="Proteomes" id="UP000069205"/>
    </source>
</evidence>
<dbReference type="AlphaFoldDB" id="A0A0K2GA79"/>
<keyword evidence="3" id="KW-1185">Reference proteome</keyword>
<dbReference type="Proteomes" id="UP000069205">
    <property type="component" value="Chromosome"/>
</dbReference>
<protein>
    <recommendedName>
        <fullName evidence="4">Lipoprotein</fullName>
    </recommendedName>
</protein>
<name>A0A0K2GA79_NITMO</name>
<reference evidence="2 3" key="1">
    <citation type="journal article" date="2015" name="Proc. Natl. Acad. Sci. U.S.A.">
        <title>Expanded metabolic versatility of ubiquitous nitrite-oxidizing bacteria from the genus Nitrospira.</title>
        <authorList>
            <person name="Koch H."/>
            <person name="Lucker S."/>
            <person name="Albertsen M."/>
            <person name="Kitzinger K."/>
            <person name="Herbold C."/>
            <person name="Spieck E."/>
            <person name="Nielsen P.H."/>
            <person name="Wagner M."/>
            <person name="Daims H."/>
        </authorList>
    </citation>
    <scope>NUCLEOTIDE SEQUENCE [LARGE SCALE GENOMIC DNA]</scope>
    <source>
        <strain evidence="2 3">NSP M-1</strain>
    </source>
</reference>
<accession>A0A0K2GA79</accession>
<evidence type="ECO:0000256" key="1">
    <source>
        <dbReference type="SAM" id="MobiDB-lite"/>
    </source>
</evidence>
<sequence>MKRKLVGMAGGLCLLLGCIEGGWAGEEKSKDQGVADQIGASVKNLATKIEKEVTGVVKKLEESETPKKVGAELKRSAESLGEKVEQAGKKVKESLKSE</sequence>
<dbReference type="PROSITE" id="PS51257">
    <property type="entry name" value="PROKAR_LIPOPROTEIN"/>
    <property type="match status" value="1"/>
</dbReference>
<dbReference type="PATRIC" id="fig|42253.5.peg.1328"/>
<gene>
    <name evidence="2" type="ORF">NITMOv2_1351</name>
</gene>
<organism evidence="2 3">
    <name type="scientific">Nitrospira moscoviensis</name>
    <dbReference type="NCBI Taxonomy" id="42253"/>
    <lineage>
        <taxon>Bacteria</taxon>
        <taxon>Pseudomonadati</taxon>
        <taxon>Nitrospirota</taxon>
        <taxon>Nitrospiria</taxon>
        <taxon>Nitrospirales</taxon>
        <taxon>Nitrospiraceae</taxon>
        <taxon>Nitrospira</taxon>
    </lineage>
</organism>
<evidence type="ECO:0008006" key="4">
    <source>
        <dbReference type="Google" id="ProtNLM"/>
    </source>
</evidence>
<dbReference type="KEGG" id="nmv:NITMOv2_1351"/>